<dbReference type="AlphaFoldDB" id="A0A2H3EAL2"/>
<organism evidence="1 2">
    <name type="scientific">Armillaria gallica</name>
    <name type="common">Bulbous honey fungus</name>
    <name type="synonym">Armillaria bulbosa</name>
    <dbReference type="NCBI Taxonomy" id="47427"/>
    <lineage>
        <taxon>Eukaryota</taxon>
        <taxon>Fungi</taxon>
        <taxon>Dikarya</taxon>
        <taxon>Basidiomycota</taxon>
        <taxon>Agaricomycotina</taxon>
        <taxon>Agaricomycetes</taxon>
        <taxon>Agaricomycetidae</taxon>
        <taxon>Agaricales</taxon>
        <taxon>Marasmiineae</taxon>
        <taxon>Physalacriaceae</taxon>
        <taxon>Armillaria</taxon>
    </lineage>
</organism>
<dbReference type="EMBL" id="KZ293648">
    <property type="protein sequence ID" value="PBK98407.1"/>
    <property type="molecule type" value="Genomic_DNA"/>
</dbReference>
<protein>
    <submittedName>
        <fullName evidence="1">Uncharacterized protein</fullName>
    </submittedName>
</protein>
<evidence type="ECO:0000313" key="1">
    <source>
        <dbReference type="EMBL" id="PBK98407.1"/>
    </source>
</evidence>
<dbReference type="InParanoid" id="A0A2H3EAL2"/>
<gene>
    <name evidence="1" type="ORF">ARMGADRAFT_1026418</name>
</gene>
<name>A0A2H3EAL2_ARMGA</name>
<keyword evidence="2" id="KW-1185">Reference proteome</keyword>
<dbReference type="Proteomes" id="UP000217790">
    <property type="component" value="Unassembled WGS sequence"/>
</dbReference>
<accession>A0A2H3EAL2</accession>
<evidence type="ECO:0000313" key="2">
    <source>
        <dbReference type="Proteomes" id="UP000217790"/>
    </source>
</evidence>
<proteinExistence type="predicted"/>
<sequence length="102" mass="11794">MATRSFKKCRILTLQAELLRNKQTLPRTIYILPFVEGNSGLDNGMGCLTRSECEKFHERIFEICKAFWPMHGKRRSAIGLISTGDYACLRHKWEDALSRLCD</sequence>
<reference evidence="2" key="1">
    <citation type="journal article" date="2017" name="Nat. Ecol. Evol.">
        <title>Genome expansion and lineage-specific genetic innovations in the forest pathogenic fungi Armillaria.</title>
        <authorList>
            <person name="Sipos G."/>
            <person name="Prasanna A.N."/>
            <person name="Walter M.C."/>
            <person name="O'Connor E."/>
            <person name="Balint B."/>
            <person name="Krizsan K."/>
            <person name="Kiss B."/>
            <person name="Hess J."/>
            <person name="Varga T."/>
            <person name="Slot J."/>
            <person name="Riley R."/>
            <person name="Boka B."/>
            <person name="Rigling D."/>
            <person name="Barry K."/>
            <person name="Lee J."/>
            <person name="Mihaltcheva S."/>
            <person name="LaButti K."/>
            <person name="Lipzen A."/>
            <person name="Waldron R."/>
            <person name="Moloney N.M."/>
            <person name="Sperisen C."/>
            <person name="Kredics L."/>
            <person name="Vagvoelgyi C."/>
            <person name="Patrignani A."/>
            <person name="Fitzpatrick D."/>
            <person name="Nagy I."/>
            <person name="Doyle S."/>
            <person name="Anderson J.B."/>
            <person name="Grigoriev I.V."/>
            <person name="Gueldener U."/>
            <person name="Muensterkoetter M."/>
            <person name="Nagy L.G."/>
        </authorList>
    </citation>
    <scope>NUCLEOTIDE SEQUENCE [LARGE SCALE GENOMIC DNA]</scope>
    <source>
        <strain evidence="2">Ar21-2</strain>
    </source>
</reference>